<reference evidence="2 3" key="1">
    <citation type="submission" date="2021-03" db="EMBL/GenBank/DDBJ databases">
        <title>Sequencing the genomes of 1000 actinobacteria strains.</title>
        <authorList>
            <person name="Klenk H.-P."/>
        </authorList>
    </citation>
    <scope>NUCLEOTIDE SEQUENCE [LARGE SCALE GENOMIC DNA]</scope>
    <source>
        <strain evidence="2 3">DSM 45510</strain>
    </source>
</reference>
<dbReference type="Proteomes" id="UP000741013">
    <property type="component" value="Unassembled WGS sequence"/>
</dbReference>
<dbReference type="InterPro" id="IPR058548">
    <property type="entry name" value="MlaB-like_STAS"/>
</dbReference>
<sequence length="281" mass="30317">MRSSGWVEHARDLGPQGHLCWRYDEPAQLRPRVGEFLTEGLELGQRVRYVGSAPVEDLLADLHEVDGMDEALARGAAQVVSLDDVYSADVPVEPVAQVRTYATATDEALAAGFTGLRVAAEATPLVRTPAQLTAFARYEHLIDQYMAGHPFSAMCAYDVGQLGEDVVEQLACLHPNTNQGTVGFRLHASPGAAFSASLKGELDLSTEELLSTALDRAELPLRGGELVLDVGGLDFIDHRSLLQLAEHARRRAAGLVLHAPRPGLTRLTTLLALTDVRMAHA</sequence>
<organism evidence="2 3">
    <name type="scientific">Amycolatopsis magusensis</name>
    <dbReference type="NCBI Taxonomy" id="882444"/>
    <lineage>
        <taxon>Bacteria</taxon>
        <taxon>Bacillati</taxon>
        <taxon>Actinomycetota</taxon>
        <taxon>Actinomycetes</taxon>
        <taxon>Pseudonocardiales</taxon>
        <taxon>Pseudonocardiaceae</taxon>
        <taxon>Amycolatopsis</taxon>
    </lineage>
</organism>
<evidence type="ECO:0000259" key="1">
    <source>
        <dbReference type="PROSITE" id="PS50801"/>
    </source>
</evidence>
<dbReference type="InterPro" id="IPR025847">
    <property type="entry name" value="MEDS_domain"/>
</dbReference>
<dbReference type="PROSITE" id="PS50801">
    <property type="entry name" value="STAS"/>
    <property type="match status" value="1"/>
</dbReference>
<dbReference type="InterPro" id="IPR002645">
    <property type="entry name" value="STAS_dom"/>
</dbReference>
<dbReference type="Gene3D" id="3.30.750.24">
    <property type="entry name" value="STAS domain"/>
    <property type="match status" value="1"/>
</dbReference>
<dbReference type="EMBL" id="JAGGMS010000001">
    <property type="protein sequence ID" value="MBP2183500.1"/>
    <property type="molecule type" value="Genomic_DNA"/>
</dbReference>
<name>A0ABS4PX78_9PSEU</name>
<accession>A0ABS4PX78</accession>
<dbReference type="CDD" id="cd07043">
    <property type="entry name" value="STAS_anti-anti-sigma_factors"/>
    <property type="match status" value="1"/>
</dbReference>
<feature type="domain" description="STAS" evidence="1">
    <location>
        <begin position="198"/>
        <end position="281"/>
    </location>
</feature>
<dbReference type="Pfam" id="PF13466">
    <property type="entry name" value="STAS_2"/>
    <property type="match status" value="1"/>
</dbReference>
<dbReference type="SUPFAM" id="SSF52091">
    <property type="entry name" value="SpoIIaa-like"/>
    <property type="match status" value="1"/>
</dbReference>
<comment type="caution">
    <text evidence="2">The sequence shown here is derived from an EMBL/GenBank/DDBJ whole genome shotgun (WGS) entry which is preliminary data.</text>
</comment>
<dbReference type="InterPro" id="IPR036513">
    <property type="entry name" value="STAS_dom_sf"/>
</dbReference>
<protein>
    <submittedName>
        <fullName evidence="2">Anti-anti-sigma regulatory factor</fullName>
    </submittedName>
</protein>
<dbReference type="Pfam" id="PF14417">
    <property type="entry name" value="MEDS"/>
    <property type="match status" value="1"/>
</dbReference>
<dbReference type="RefSeq" id="WP_209666666.1">
    <property type="nucleotide sequence ID" value="NZ_JAGGMS010000001.1"/>
</dbReference>
<evidence type="ECO:0000313" key="3">
    <source>
        <dbReference type="Proteomes" id="UP000741013"/>
    </source>
</evidence>
<proteinExistence type="predicted"/>
<keyword evidence="3" id="KW-1185">Reference proteome</keyword>
<evidence type="ECO:0000313" key="2">
    <source>
        <dbReference type="EMBL" id="MBP2183500.1"/>
    </source>
</evidence>
<gene>
    <name evidence="2" type="ORF">JOM49_005026</name>
</gene>